<dbReference type="InterPro" id="IPR036322">
    <property type="entry name" value="WD40_repeat_dom_sf"/>
</dbReference>
<dbReference type="PANTHER" id="PTHR14435:SF2">
    <property type="entry name" value="ZINC FINGER PROTEIN 106"/>
    <property type="match status" value="1"/>
</dbReference>
<proteinExistence type="predicted"/>
<dbReference type="GO" id="GO:0017124">
    <property type="term" value="F:SH3 domain binding"/>
    <property type="evidence" value="ECO:0007669"/>
    <property type="project" value="TreeGrafter"/>
</dbReference>
<feature type="compositionally biased region" description="Basic and acidic residues" evidence="1">
    <location>
        <begin position="674"/>
        <end position="685"/>
    </location>
</feature>
<feature type="compositionally biased region" description="Acidic residues" evidence="1">
    <location>
        <begin position="740"/>
        <end position="750"/>
    </location>
</feature>
<feature type="region of interest" description="Disordered" evidence="1">
    <location>
        <begin position="412"/>
        <end position="501"/>
    </location>
</feature>
<comment type="caution">
    <text evidence="3">The sequence shown here is derived from an EMBL/GenBank/DDBJ whole genome shotgun (WGS) entry which is preliminary data.</text>
</comment>
<feature type="region of interest" description="Disordered" evidence="1">
    <location>
        <begin position="1014"/>
        <end position="1052"/>
    </location>
</feature>
<evidence type="ECO:0000259" key="2">
    <source>
        <dbReference type="PROSITE" id="PS00028"/>
    </source>
</evidence>
<evidence type="ECO:0000313" key="3">
    <source>
        <dbReference type="EMBL" id="CAE1311915.1"/>
    </source>
</evidence>
<feature type="compositionally biased region" description="Polar residues" evidence="1">
    <location>
        <begin position="839"/>
        <end position="860"/>
    </location>
</feature>
<dbReference type="InterPro" id="IPR015943">
    <property type="entry name" value="WD40/YVTN_repeat-like_dom_sf"/>
</dbReference>
<protein>
    <recommendedName>
        <fullName evidence="2">C2H2-type domain-containing protein</fullName>
    </recommendedName>
</protein>
<feature type="compositionally biased region" description="Basic and acidic residues" evidence="1">
    <location>
        <begin position="971"/>
        <end position="983"/>
    </location>
</feature>
<dbReference type="GO" id="GO:0003723">
    <property type="term" value="F:RNA binding"/>
    <property type="evidence" value="ECO:0007669"/>
    <property type="project" value="InterPro"/>
</dbReference>
<feature type="region of interest" description="Disordered" evidence="1">
    <location>
        <begin position="291"/>
        <end position="334"/>
    </location>
</feature>
<name>A0A812DZQ2_ACAPH</name>
<feature type="region of interest" description="Disordered" evidence="1">
    <location>
        <begin position="839"/>
        <end position="868"/>
    </location>
</feature>
<keyword evidence="4" id="KW-1185">Reference proteome</keyword>
<reference evidence="3" key="1">
    <citation type="submission" date="2021-01" db="EMBL/GenBank/DDBJ databases">
        <authorList>
            <person name="Li R."/>
            <person name="Bekaert M."/>
        </authorList>
    </citation>
    <scope>NUCLEOTIDE SEQUENCE</scope>
    <source>
        <strain evidence="3">Farmed</strain>
    </source>
</reference>
<feature type="compositionally biased region" description="Basic and acidic residues" evidence="1">
    <location>
        <begin position="991"/>
        <end position="1001"/>
    </location>
</feature>
<evidence type="ECO:0000313" key="4">
    <source>
        <dbReference type="Proteomes" id="UP000597762"/>
    </source>
</evidence>
<dbReference type="GO" id="GO:0016020">
    <property type="term" value="C:membrane"/>
    <property type="evidence" value="ECO:0007669"/>
    <property type="project" value="TreeGrafter"/>
</dbReference>
<feature type="region of interest" description="Disordered" evidence="1">
    <location>
        <begin position="953"/>
        <end position="1001"/>
    </location>
</feature>
<dbReference type="GO" id="GO:0005829">
    <property type="term" value="C:cytosol"/>
    <property type="evidence" value="ECO:0007669"/>
    <property type="project" value="TreeGrafter"/>
</dbReference>
<feature type="compositionally biased region" description="Low complexity" evidence="1">
    <location>
        <begin position="417"/>
        <end position="429"/>
    </location>
</feature>
<feature type="region of interest" description="Disordered" evidence="1">
    <location>
        <begin position="190"/>
        <end position="243"/>
    </location>
</feature>
<dbReference type="PROSITE" id="PS00028">
    <property type="entry name" value="ZINC_FINGER_C2H2_1"/>
    <property type="match status" value="1"/>
</dbReference>
<feature type="compositionally biased region" description="Low complexity" evidence="1">
    <location>
        <begin position="474"/>
        <end position="490"/>
    </location>
</feature>
<dbReference type="Pfam" id="PF00400">
    <property type="entry name" value="WD40"/>
    <property type="match status" value="1"/>
</dbReference>
<sequence>MRPKPLVKIHSSKTNDSSEKDKQSHLNPTKEQKTLPKVLSLEPNENGFKVNKELVTKLHNNLTGKHSTNSPNSNIELKTNSQENLAHSKDEPNPTAKQATANVRQEELVKMMKLPRLSRKEKMHLSSLLQSYTKLQNKKLAVPRLTMQLSGLYDSSSQDITDVGEMSELQLPAGMEEQIAYLIKRENLEADDNTDNQNTRLSTHSEKLEPQNTKGKVSSTEKGSVRNKTVSESSQAGSLSAQDISNAKSADQCLSDAISSPVETILPQENTVTNEPANINSKQNNIQLENNSSSCTTLSNPSESLTQTNSSDPVTTGTQSNSSENIPTSNESNSESVFSKVYSLTLREEQIRSSIVDTNEKMNYLRKLIEDSQMALQRCCVEHKLLLEEESKIREQRLKILQDAMNVKTSSVDAMNSSSLQQTSTHQSQVAPIPNSQPASTSSQTNLAWGWSSISHHQEPSETTIQNQPSQQPSNYYSGMSGMISSGNGSTNQTQESLPCSLDHSSNLSTFPLQIQSSVPANPLPCDEPSTVATVCRNKASRQCQNNGASLPLNMTSSHSDTNPTDNGFSENRNADVNFCANVTQNGEPSLGLGHVTIKQEPLSPPPSQENIDMTLSSSEGLVHNNTCDNRVLSTKPFSDGRQTKNATVDGMSDTLSDNTRRLGLLSASTENESFERVQIKKERLTPPPSLTETQESHSELKLSSLDSHKKQQSESQTKHKSGSFQTKRAKKKINRSDQQTDDVTPDDSLEMPRGDEPINSVTDEDLRPTRSMTPEMQPVINFESVQIKKEPLTPPPLQVEGEETFFVPRLLPADNSEENPALQNQAEHQMEIGKTVENICSPSSPRNPLESDSQNENTGKSGGMSMTYLGSMPNNFLEQLTLSWKKQNMSATMKESVASSNEHSFSDSESTSSRTVCTFIKRSSPKFSVPARMNPRVCLEPLNMKFHRKRTFSEPVSASDSSSLSTGNLEQKEFPGKEKSLEKSSSVQKSSEEGRSNCDDKLDIVKVEDFESPEVKQKNFRSPEKEFGFKGTTSENQTHPSTGKNEPVSCADVTDPLLNNKEDNMDPDVNDVDNIKEFTICSPVSTESLMKSKSDIKQNSPIRSLNESSATSNVIQSEISGDPKFPSDPLNILNSLSSLHVVRTKKFPRRHVDRNQLPTYKGANSPVNGLYIFENQLYASYQGNSPCKFSIGSGERLQVYNCNPFNVQCMLVCRISSNKIRLFSGGASELLIVFDEETGELCSKIDTYKKIYSLHENWGNLFVGLADGGVTKLNLKSLRKTSELSYGSKPINCLATCTEGAQKLLCVGAYDASILIVDAMTGLLLKTLNCYHRLLYSIKVHHSLIFSCSSDKTLQVHDITSGKLLRCLQDHASTISCLHVEDDLLVTGSHDKRLNIYNSSNPREAPVIFYTASKEPISCLAVHNRVVYCGNFFGHIETIQFDTGQKWSCKYDSCEMTFGQRQGLFYHLVNQHLQMTGLNKKKCLWQNCEQYIYSVLDITEHCENHINKIHHPE</sequence>
<feature type="compositionally biased region" description="Polar residues" evidence="1">
    <location>
        <begin position="210"/>
        <end position="243"/>
    </location>
</feature>
<feature type="region of interest" description="Disordered" evidence="1">
    <location>
        <begin position="1"/>
        <end position="39"/>
    </location>
</feature>
<dbReference type="OrthoDB" id="10002522at2759"/>
<feature type="domain" description="C2H2-type" evidence="2">
    <location>
        <begin position="1450"/>
        <end position="1473"/>
    </location>
</feature>
<dbReference type="SUPFAM" id="SSF50978">
    <property type="entry name" value="WD40 repeat-like"/>
    <property type="match status" value="1"/>
</dbReference>
<dbReference type="Proteomes" id="UP000597762">
    <property type="component" value="Unassembled WGS sequence"/>
</dbReference>
<dbReference type="InterPro" id="IPR013087">
    <property type="entry name" value="Znf_C2H2_type"/>
</dbReference>
<dbReference type="Gene3D" id="2.130.10.10">
    <property type="entry name" value="YVTN repeat-like/Quinoprotein amine dehydrogenase"/>
    <property type="match status" value="1"/>
</dbReference>
<feature type="compositionally biased region" description="Basic and acidic residues" evidence="1">
    <location>
        <begin position="16"/>
        <end position="34"/>
    </location>
</feature>
<dbReference type="SMART" id="SM00320">
    <property type="entry name" value="WD40"/>
    <property type="match status" value="4"/>
</dbReference>
<feature type="compositionally biased region" description="Polar residues" evidence="1">
    <location>
        <begin position="434"/>
        <end position="473"/>
    </location>
</feature>
<feature type="compositionally biased region" description="Basic and acidic residues" evidence="1">
    <location>
        <begin position="1014"/>
        <end position="1029"/>
    </location>
</feature>
<feature type="region of interest" description="Disordered" evidence="1">
    <location>
        <begin position="633"/>
        <end position="772"/>
    </location>
</feature>
<gene>
    <name evidence="3" type="ORF">SPHA_63232</name>
</gene>
<feature type="compositionally biased region" description="Polar residues" evidence="1">
    <location>
        <begin position="491"/>
        <end position="501"/>
    </location>
</feature>
<accession>A0A812DZQ2</accession>
<feature type="compositionally biased region" description="Polar residues" evidence="1">
    <location>
        <begin position="955"/>
        <end position="970"/>
    </location>
</feature>
<dbReference type="InterPro" id="IPR042622">
    <property type="entry name" value="Znf106"/>
</dbReference>
<feature type="compositionally biased region" description="Basic and acidic residues" evidence="1">
    <location>
        <begin position="695"/>
        <end position="713"/>
    </location>
</feature>
<organism evidence="3 4">
    <name type="scientific">Acanthosepion pharaonis</name>
    <name type="common">Pharaoh cuttlefish</name>
    <name type="synonym">Sepia pharaonis</name>
    <dbReference type="NCBI Taxonomy" id="158019"/>
    <lineage>
        <taxon>Eukaryota</taxon>
        <taxon>Metazoa</taxon>
        <taxon>Spiralia</taxon>
        <taxon>Lophotrochozoa</taxon>
        <taxon>Mollusca</taxon>
        <taxon>Cephalopoda</taxon>
        <taxon>Coleoidea</taxon>
        <taxon>Decapodiformes</taxon>
        <taxon>Sepiida</taxon>
        <taxon>Sepiina</taxon>
        <taxon>Sepiidae</taxon>
        <taxon>Acanthosepion</taxon>
    </lineage>
</organism>
<feature type="compositionally biased region" description="Basic residues" evidence="1">
    <location>
        <begin position="1"/>
        <end position="11"/>
    </location>
</feature>
<evidence type="ECO:0000256" key="1">
    <source>
        <dbReference type="SAM" id="MobiDB-lite"/>
    </source>
</evidence>
<dbReference type="EMBL" id="CAHIKZ030004535">
    <property type="protein sequence ID" value="CAE1311915.1"/>
    <property type="molecule type" value="Genomic_DNA"/>
</dbReference>
<dbReference type="PANTHER" id="PTHR14435">
    <property type="entry name" value="ZINC FINGER PROTEIN 106"/>
    <property type="match status" value="1"/>
</dbReference>
<dbReference type="InterPro" id="IPR001680">
    <property type="entry name" value="WD40_rpt"/>
</dbReference>
<feature type="compositionally biased region" description="Polar residues" evidence="1">
    <location>
        <begin position="1032"/>
        <end position="1045"/>
    </location>
</feature>